<evidence type="ECO:0000313" key="8">
    <source>
        <dbReference type="Proteomes" id="UP000002985"/>
    </source>
</evidence>
<evidence type="ECO:0000256" key="3">
    <source>
        <dbReference type="ARBA" id="ARBA00022692"/>
    </source>
</evidence>
<protein>
    <submittedName>
        <fullName evidence="7">Polysaccharide biosynthesis protein</fullName>
    </submittedName>
</protein>
<evidence type="ECO:0000256" key="5">
    <source>
        <dbReference type="ARBA" id="ARBA00023136"/>
    </source>
</evidence>
<feature type="transmembrane region" description="Helical" evidence="6">
    <location>
        <begin position="31"/>
        <end position="53"/>
    </location>
</feature>
<accession>I3IIQ9</accession>
<dbReference type="GO" id="GO:0005886">
    <property type="term" value="C:plasma membrane"/>
    <property type="evidence" value="ECO:0007669"/>
    <property type="project" value="UniProtKB-SubCell"/>
</dbReference>
<keyword evidence="4 6" id="KW-1133">Transmembrane helix</keyword>
<feature type="transmembrane region" description="Helical" evidence="6">
    <location>
        <begin position="165"/>
        <end position="184"/>
    </location>
</feature>
<reference evidence="7 8" key="1">
    <citation type="journal article" date="2012" name="FEBS Lett.">
        <title>Anammox organism KSU-1 expresses a NirK-type copper-containing nitrite reductase instead of a NirS-type with cytochrome cd1.</title>
        <authorList>
            <person name="Hira D."/>
            <person name="Toh H."/>
            <person name="Migita C.T."/>
            <person name="Okubo H."/>
            <person name="Nishiyama T."/>
            <person name="Hattori M."/>
            <person name="Furukawa K."/>
            <person name="Fujii T."/>
        </authorList>
    </citation>
    <scope>NUCLEOTIDE SEQUENCE [LARGE SCALE GENOMIC DNA]</scope>
</reference>
<dbReference type="PANTHER" id="PTHR30250">
    <property type="entry name" value="PST FAMILY PREDICTED COLANIC ACID TRANSPORTER"/>
    <property type="match status" value="1"/>
</dbReference>
<keyword evidence="8" id="KW-1185">Reference proteome</keyword>
<evidence type="ECO:0000256" key="1">
    <source>
        <dbReference type="ARBA" id="ARBA00004651"/>
    </source>
</evidence>
<feature type="transmembrane region" description="Helical" evidence="6">
    <location>
        <begin position="99"/>
        <end position="125"/>
    </location>
</feature>
<name>I3IIQ9_9BACT</name>
<dbReference type="STRING" id="247490.KSU1_C0008"/>
<comment type="subcellular location">
    <subcellularLocation>
        <location evidence="1">Cell membrane</location>
        <topology evidence="1">Multi-pass membrane protein</topology>
    </subcellularLocation>
</comment>
<dbReference type="Proteomes" id="UP000002985">
    <property type="component" value="Unassembled WGS sequence"/>
</dbReference>
<feature type="transmembrane region" description="Helical" evidence="6">
    <location>
        <begin position="305"/>
        <end position="321"/>
    </location>
</feature>
<dbReference type="InterPro" id="IPR050833">
    <property type="entry name" value="Poly_Biosynth_Transport"/>
</dbReference>
<dbReference type="EMBL" id="BAFH01000003">
    <property type="protein sequence ID" value="GAB61604.1"/>
    <property type="molecule type" value="Genomic_DNA"/>
</dbReference>
<sequence>MNNDNKTKSNDTIFSFTVDRRTIFKSSINSFLIQIIFRLKGFITAPILTYLMLPSEMGVLNLIVVTSSVFAPFVNLNLPDGSAIYFSRERAVEKIRTMYLTIVNTIGISAILVTLIASLLIYFLRPDLYKYAFWAALLLYANIFYQMSSFLLSTYQKTGLVVKNAFVRDSSATVMSIFFVYLGYSYKGMVIANVIAFLVSSFLLLRIVTKNMSYAFTIDTSYLRAFLKLSIPLLPVFFFSWIIQSSDSYFLAYYKGEGIVGKYSVIYGITNVILTITYALNFFWVPVSARLWVENREKFTQAFRLLFTLFLTILLMIVLLFELNSKMIIHLLIRREEYYDAYVIMGILAFSFAMQVLITLLTAPLYSNKNTRTIFFAHLIGGLVNTILNFLIIPSTGIFGAAISTAVSYLTVVLVMSYMSYKLADFAFLNKHLFYIIGLFVFAWGGIFSAREYFEMYQSILASILVIIVIGAIVYFKVLEKKEREYLFLFLKEFNIKRVIA</sequence>
<dbReference type="AlphaFoldDB" id="I3IIQ9"/>
<proteinExistence type="predicted"/>
<dbReference type="OrthoDB" id="9770347at2"/>
<dbReference type="Pfam" id="PF01943">
    <property type="entry name" value="Polysacc_synt"/>
    <property type="match status" value="1"/>
</dbReference>
<feature type="transmembrane region" description="Helical" evidence="6">
    <location>
        <begin position="131"/>
        <end position="153"/>
    </location>
</feature>
<keyword evidence="2" id="KW-1003">Cell membrane</keyword>
<keyword evidence="5 6" id="KW-0472">Membrane</keyword>
<dbReference type="InterPro" id="IPR002797">
    <property type="entry name" value="Polysacc_synth"/>
</dbReference>
<evidence type="ECO:0000313" key="7">
    <source>
        <dbReference type="EMBL" id="GAB61604.1"/>
    </source>
</evidence>
<feature type="transmembrane region" description="Helical" evidence="6">
    <location>
        <begin position="456"/>
        <end position="476"/>
    </location>
</feature>
<feature type="transmembrane region" description="Helical" evidence="6">
    <location>
        <begin position="433"/>
        <end position="450"/>
    </location>
</feature>
<feature type="transmembrane region" description="Helical" evidence="6">
    <location>
        <begin position="373"/>
        <end position="392"/>
    </location>
</feature>
<keyword evidence="3 6" id="KW-0812">Transmembrane</keyword>
<gene>
    <name evidence="7" type="ORF">KSU1_C0008</name>
</gene>
<comment type="caution">
    <text evidence="7">The sequence shown here is derived from an EMBL/GenBank/DDBJ whole genome shotgun (WGS) entry which is preliminary data.</text>
</comment>
<feature type="transmembrane region" description="Helical" evidence="6">
    <location>
        <begin position="341"/>
        <end position="361"/>
    </location>
</feature>
<evidence type="ECO:0000256" key="6">
    <source>
        <dbReference type="SAM" id="Phobius"/>
    </source>
</evidence>
<evidence type="ECO:0000256" key="2">
    <source>
        <dbReference type="ARBA" id="ARBA00022475"/>
    </source>
</evidence>
<evidence type="ECO:0000256" key="4">
    <source>
        <dbReference type="ARBA" id="ARBA00022989"/>
    </source>
</evidence>
<organism evidence="7 8">
    <name type="scientific">Candidatus Jettenia caeni</name>
    <dbReference type="NCBI Taxonomy" id="247490"/>
    <lineage>
        <taxon>Bacteria</taxon>
        <taxon>Pseudomonadati</taxon>
        <taxon>Planctomycetota</taxon>
        <taxon>Candidatus Brocadiia</taxon>
        <taxon>Candidatus Brocadiales</taxon>
        <taxon>Candidatus Brocadiaceae</taxon>
        <taxon>Candidatus Jettenia</taxon>
    </lineage>
</organism>
<feature type="transmembrane region" description="Helical" evidence="6">
    <location>
        <begin position="221"/>
        <end position="243"/>
    </location>
</feature>
<dbReference type="PANTHER" id="PTHR30250:SF11">
    <property type="entry name" value="O-ANTIGEN TRANSPORTER-RELATED"/>
    <property type="match status" value="1"/>
</dbReference>
<dbReference type="eggNOG" id="COG2244">
    <property type="taxonomic scope" value="Bacteria"/>
</dbReference>
<feature type="transmembrane region" description="Helical" evidence="6">
    <location>
        <begin position="398"/>
        <end position="421"/>
    </location>
</feature>
<feature type="transmembrane region" description="Helical" evidence="6">
    <location>
        <begin position="59"/>
        <end position="78"/>
    </location>
</feature>
<feature type="transmembrane region" description="Helical" evidence="6">
    <location>
        <begin position="190"/>
        <end position="209"/>
    </location>
</feature>
<feature type="transmembrane region" description="Helical" evidence="6">
    <location>
        <begin position="263"/>
        <end position="284"/>
    </location>
</feature>